<dbReference type="OrthoDB" id="8479024at2"/>
<protein>
    <submittedName>
        <fullName evidence="2">DUF1499 domain-containing protein</fullName>
    </submittedName>
</protein>
<accession>A0A2M9FZA0</accession>
<name>A0A2M9FZA0_9PROT</name>
<evidence type="ECO:0000256" key="1">
    <source>
        <dbReference type="SAM" id="MobiDB-lite"/>
    </source>
</evidence>
<dbReference type="Pfam" id="PF07386">
    <property type="entry name" value="DUF1499"/>
    <property type="match status" value="1"/>
</dbReference>
<gene>
    <name evidence="2" type="ORF">CVT23_15755</name>
</gene>
<dbReference type="EMBL" id="PHIG01000039">
    <property type="protein sequence ID" value="PJK28785.1"/>
    <property type="molecule type" value="Genomic_DNA"/>
</dbReference>
<dbReference type="InterPro" id="IPR010865">
    <property type="entry name" value="DUF1499"/>
</dbReference>
<sequence>MTPPGPARSGAPASRNPWSPRPRTSWWSGCAIWLISDSPFESAARIVIDFATFELNRKPNQFLLAPDGLCQNATPHERAPSFDLPADMLINRFRTVALAEPRVRVLEDERRRGQMVFVQKSKVFRFPDHVDVLAIEMPEGRSTIAVYSRSRLGYRDFGVNRRRVHDWLAKLEN</sequence>
<organism evidence="2 3">
    <name type="scientific">Minwuia thermotolerans</name>
    <dbReference type="NCBI Taxonomy" id="2056226"/>
    <lineage>
        <taxon>Bacteria</taxon>
        <taxon>Pseudomonadati</taxon>
        <taxon>Pseudomonadota</taxon>
        <taxon>Alphaproteobacteria</taxon>
        <taxon>Minwuiales</taxon>
        <taxon>Minwuiaceae</taxon>
        <taxon>Minwuia</taxon>
    </lineage>
</organism>
<feature type="region of interest" description="Disordered" evidence="1">
    <location>
        <begin position="1"/>
        <end position="23"/>
    </location>
</feature>
<evidence type="ECO:0000313" key="2">
    <source>
        <dbReference type="EMBL" id="PJK28785.1"/>
    </source>
</evidence>
<dbReference type="Proteomes" id="UP000229498">
    <property type="component" value="Unassembled WGS sequence"/>
</dbReference>
<proteinExistence type="predicted"/>
<keyword evidence="3" id="KW-1185">Reference proteome</keyword>
<comment type="caution">
    <text evidence="2">The sequence shown here is derived from an EMBL/GenBank/DDBJ whole genome shotgun (WGS) entry which is preliminary data.</text>
</comment>
<evidence type="ECO:0000313" key="3">
    <source>
        <dbReference type="Proteomes" id="UP000229498"/>
    </source>
</evidence>
<reference evidence="2 3" key="1">
    <citation type="submission" date="2017-11" db="EMBL/GenBank/DDBJ databases">
        <title>Draft genome sequence of Rhizobiales bacterium SY3-13.</title>
        <authorList>
            <person name="Sun C."/>
        </authorList>
    </citation>
    <scope>NUCLEOTIDE SEQUENCE [LARGE SCALE GENOMIC DNA]</scope>
    <source>
        <strain evidence="2 3">SY3-13</strain>
    </source>
</reference>
<dbReference type="AlphaFoldDB" id="A0A2M9FZA0"/>